<keyword evidence="2" id="KW-0676">Redox-active center</keyword>
<name>A0A5B9P728_9BACT</name>
<dbReference type="InterPro" id="IPR017937">
    <property type="entry name" value="Thioredoxin_CS"/>
</dbReference>
<feature type="domain" description="Thioredoxin-like fold" evidence="4">
    <location>
        <begin position="65"/>
        <end position="157"/>
    </location>
</feature>
<dbReference type="RefSeq" id="WP_075085310.1">
    <property type="nucleotide sequence ID" value="NZ_CP042912.1"/>
</dbReference>
<dbReference type="AlphaFoldDB" id="A0A5B9P728"/>
<evidence type="ECO:0000313" key="5">
    <source>
        <dbReference type="EMBL" id="QEG20740.1"/>
    </source>
</evidence>
<dbReference type="InterPro" id="IPR012336">
    <property type="entry name" value="Thioredoxin-like_fold"/>
</dbReference>
<evidence type="ECO:0000256" key="3">
    <source>
        <dbReference type="SAM" id="Phobius"/>
    </source>
</evidence>
<reference evidence="5 6" key="1">
    <citation type="submission" date="2019-08" db="EMBL/GenBank/DDBJ databases">
        <title>Deep-cultivation of Planctomycetes and their phenomic and genomic characterization uncovers novel biology.</title>
        <authorList>
            <person name="Wiegand S."/>
            <person name="Jogler M."/>
            <person name="Boedeker C."/>
            <person name="Pinto D."/>
            <person name="Vollmers J."/>
            <person name="Rivas-Marin E."/>
            <person name="Kohn T."/>
            <person name="Peeters S.H."/>
            <person name="Heuer A."/>
            <person name="Rast P."/>
            <person name="Oberbeckmann S."/>
            <person name="Bunk B."/>
            <person name="Jeske O."/>
            <person name="Meyerdierks A."/>
            <person name="Storesund J.E."/>
            <person name="Kallscheuer N."/>
            <person name="Luecker S."/>
            <person name="Lage O.M."/>
            <person name="Pohl T."/>
            <person name="Merkel B.J."/>
            <person name="Hornburger P."/>
            <person name="Mueller R.-W."/>
            <person name="Bruemmer F."/>
            <person name="Labrenz M."/>
            <person name="Spormann A.M."/>
            <person name="Op den Camp H."/>
            <person name="Overmann J."/>
            <person name="Amann R."/>
            <person name="Jetten M.S.M."/>
            <person name="Mascher T."/>
            <person name="Medema M.H."/>
            <person name="Devos D.P."/>
            <person name="Kaster A.-K."/>
            <person name="Ovreas L."/>
            <person name="Rohde M."/>
            <person name="Galperin M.Y."/>
            <person name="Jogler C."/>
        </authorList>
    </citation>
    <scope>NUCLEOTIDE SEQUENCE [LARGE SCALE GENOMIC DNA]</scope>
    <source>
        <strain evidence="5 6">FC18</strain>
    </source>
</reference>
<gene>
    <name evidence="5" type="ORF">MFFC18_05910</name>
</gene>
<dbReference type="InterPro" id="IPR051099">
    <property type="entry name" value="AGR/TXD"/>
</dbReference>
<proteinExistence type="predicted"/>
<dbReference type="Proteomes" id="UP000322214">
    <property type="component" value="Chromosome"/>
</dbReference>
<keyword evidence="3" id="KW-0812">Transmembrane</keyword>
<keyword evidence="3" id="KW-1133">Transmembrane helix</keyword>
<dbReference type="SUPFAM" id="SSF52833">
    <property type="entry name" value="Thioredoxin-like"/>
    <property type="match status" value="1"/>
</dbReference>
<evidence type="ECO:0000256" key="2">
    <source>
        <dbReference type="ARBA" id="ARBA00023284"/>
    </source>
</evidence>
<evidence type="ECO:0000256" key="1">
    <source>
        <dbReference type="ARBA" id="ARBA00022729"/>
    </source>
</evidence>
<dbReference type="PANTHER" id="PTHR15337">
    <property type="entry name" value="ANTERIOR GRADIENT PROTEIN-RELATED"/>
    <property type="match status" value="1"/>
</dbReference>
<dbReference type="KEGG" id="mff:MFFC18_05910"/>
<dbReference type="STRING" id="980251.GCA_001642875_03110"/>
<dbReference type="PROSITE" id="PS00194">
    <property type="entry name" value="THIOREDOXIN_1"/>
    <property type="match status" value="1"/>
</dbReference>
<evidence type="ECO:0000313" key="6">
    <source>
        <dbReference type="Proteomes" id="UP000322214"/>
    </source>
</evidence>
<keyword evidence="6" id="KW-1185">Reference proteome</keyword>
<keyword evidence="1" id="KW-0732">Signal</keyword>
<dbReference type="InterPro" id="IPR036249">
    <property type="entry name" value="Thioredoxin-like_sf"/>
</dbReference>
<feature type="transmembrane region" description="Helical" evidence="3">
    <location>
        <begin position="21"/>
        <end position="41"/>
    </location>
</feature>
<dbReference type="PANTHER" id="PTHR15337:SF11">
    <property type="entry name" value="THIOREDOXIN DOMAIN-CONTAINING PROTEIN"/>
    <property type="match status" value="1"/>
</dbReference>
<accession>A0A5B9P728</accession>
<dbReference type="Gene3D" id="3.40.30.10">
    <property type="entry name" value="Glutaredoxin"/>
    <property type="match status" value="1"/>
</dbReference>
<keyword evidence="3" id="KW-0472">Membrane</keyword>
<protein>
    <submittedName>
        <fullName evidence="5">Thiol:disulfide interchange protein</fullName>
    </submittedName>
</protein>
<sequence>MNNTTAVLSHPESKPAKGILFRMWQAFWLATLVLSLAYAWYCFYVPGNGIAWADEFPSGQQQSVQSGKPMVLFFTGEWCVPCRIMKRTVWADDEVESIVNASFTPVLIDMGKPGDSAEAIERYRAHITPTTIITDAEGNVIEEVRGAMSKSEFLALLKKPDVSRLVQ</sequence>
<dbReference type="Pfam" id="PF13098">
    <property type="entry name" value="Thioredoxin_2"/>
    <property type="match status" value="1"/>
</dbReference>
<organism evidence="5 6">
    <name type="scientific">Mariniblastus fucicola</name>
    <dbReference type="NCBI Taxonomy" id="980251"/>
    <lineage>
        <taxon>Bacteria</taxon>
        <taxon>Pseudomonadati</taxon>
        <taxon>Planctomycetota</taxon>
        <taxon>Planctomycetia</taxon>
        <taxon>Pirellulales</taxon>
        <taxon>Pirellulaceae</taxon>
        <taxon>Mariniblastus</taxon>
    </lineage>
</organism>
<dbReference type="EMBL" id="CP042912">
    <property type="protein sequence ID" value="QEG20740.1"/>
    <property type="molecule type" value="Genomic_DNA"/>
</dbReference>
<evidence type="ECO:0000259" key="4">
    <source>
        <dbReference type="Pfam" id="PF13098"/>
    </source>
</evidence>